<dbReference type="OrthoDB" id="571527at2759"/>
<accession>A0A250WVW1</accession>
<feature type="signal peptide" evidence="1">
    <location>
        <begin position="1"/>
        <end position="24"/>
    </location>
</feature>
<evidence type="ECO:0000313" key="3">
    <source>
        <dbReference type="Proteomes" id="UP000232323"/>
    </source>
</evidence>
<evidence type="ECO:0008006" key="4">
    <source>
        <dbReference type="Google" id="ProtNLM"/>
    </source>
</evidence>
<keyword evidence="3" id="KW-1185">Reference proteome</keyword>
<feature type="chain" id="PRO_5012693471" description="SGNH hydrolase-type esterase domain-containing protein" evidence="1">
    <location>
        <begin position="25"/>
        <end position="366"/>
    </location>
</feature>
<comment type="caution">
    <text evidence="2">The sequence shown here is derived from an EMBL/GenBank/DDBJ whole genome shotgun (WGS) entry which is preliminary data.</text>
</comment>
<reference evidence="2 3" key="1">
    <citation type="submission" date="2017-08" db="EMBL/GenBank/DDBJ databases">
        <title>Acidophilic green algal genome provides insights into adaptation to an acidic environment.</title>
        <authorList>
            <person name="Hirooka S."/>
            <person name="Hirose Y."/>
            <person name="Kanesaki Y."/>
            <person name="Higuchi S."/>
            <person name="Fujiwara T."/>
            <person name="Onuma R."/>
            <person name="Era A."/>
            <person name="Ohbayashi R."/>
            <person name="Uzuka A."/>
            <person name="Nozaki H."/>
            <person name="Yoshikawa H."/>
            <person name="Miyagishima S.Y."/>
        </authorList>
    </citation>
    <scope>NUCLEOTIDE SEQUENCE [LARGE SCALE GENOMIC DNA]</scope>
    <source>
        <strain evidence="2 3">NIES-2499</strain>
    </source>
</reference>
<organism evidence="2 3">
    <name type="scientific">Chlamydomonas eustigma</name>
    <dbReference type="NCBI Taxonomy" id="1157962"/>
    <lineage>
        <taxon>Eukaryota</taxon>
        <taxon>Viridiplantae</taxon>
        <taxon>Chlorophyta</taxon>
        <taxon>core chlorophytes</taxon>
        <taxon>Chlorophyceae</taxon>
        <taxon>CS clade</taxon>
        <taxon>Chlamydomonadales</taxon>
        <taxon>Chlamydomonadaceae</taxon>
        <taxon>Chlamydomonas</taxon>
    </lineage>
</organism>
<evidence type="ECO:0000313" key="2">
    <source>
        <dbReference type="EMBL" id="GAX74967.1"/>
    </source>
</evidence>
<dbReference type="EMBL" id="BEGY01000010">
    <property type="protein sequence ID" value="GAX74967.1"/>
    <property type="molecule type" value="Genomic_DNA"/>
</dbReference>
<name>A0A250WVW1_9CHLO</name>
<protein>
    <recommendedName>
        <fullName evidence="4">SGNH hydrolase-type esterase domain-containing protein</fullName>
    </recommendedName>
</protein>
<gene>
    <name evidence="2" type="ORF">CEUSTIGMA_g2413.t1</name>
</gene>
<evidence type="ECO:0000256" key="1">
    <source>
        <dbReference type="SAM" id="SignalP"/>
    </source>
</evidence>
<sequence>MLCSYGQLLILYSILTFHTTSTLSTDLEYKNPQIPRYHVPCHLGKLPGTWLESAPIGSQYQLLTWPGSNCQIKNYLAEATQSHEVKATENAGRDMSMTHNKTSILFLGDSVDRLMMEDVCALQSGIVLPRYNSTNLYDSFFYCYAPKAKLQLGYHSILGVHPTGPYMGAVQSPKTLQRIKTAVKEFGKVFAGPKQQLDAVVIASNFWDIGRICHPDVAGRDPKLCSGAVLPPWFLAEWMTNFTSVVNKVKEALGNHVHSTKLIYHTELKPRVMNYTSGEHSSSKGKLGRSQYVAQLNAAGRITANVLGMHEADFAVIAEGFTREQSLRDCHHPTEKLGLEFFNIYLNIIHQSEQPGSSISEGQAKN</sequence>
<keyword evidence="1" id="KW-0732">Signal</keyword>
<dbReference type="Proteomes" id="UP000232323">
    <property type="component" value="Unassembled WGS sequence"/>
</dbReference>
<proteinExistence type="predicted"/>
<dbReference type="AlphaFoldDB" id="A0A250WVW1"/>